<dbReference type="InterPro" id="IPR029044">
    <property type="entry name" value="Nucleotide-diphossugar_trans"/>
</dbReference>
<name>H5UQW8_9MICO</name>
<dbReference type="STRING" id="1089455.MOPEL_060_00430"/>
<reference evidence="2 3" key="1">
    <citation type="submission" date="2012-02" db="EMBL/GenBank/DDBJ databases">
        <title>Whole genome shotgun sequence of Mobilicoccus pelagius NBRC 104925.</title>
        <authorList>
            <person name="Yoshida Y."/>
            <person name="Hosoyama A."/>
            <person name="Tsuchikane K."/>
            <person name="Katsumata H."/>
            <person name="Yamazaki S."/>
            <person name="Fujita N."/>
        </authorList>
    </citation>
    <scope>NUCLEOTIDE SEQUENCE [LARGE SCALE GENOMIC DNA]</scope>
    <source>
        <strain evidence="2 3">NBRC 104925</strain>
    </source>
</reference>
<organism evidence="2 3">
    <name type="scientific">Mobilicoccus pelagius NBRC 104925</name>
    <dbReference type="NCBI Taxonomy" id="1089455"/>
    <lineage>
        <taxon>Bacteria</taxon>
        <taxon>Bacillati</taxon>
        <taxon>Actinomycetota</taxon>
        <taxon>Actinomycetes</taxon>
        <taxon>Micrococcales</taxon>
        <taxon>Dermatophilaceae</taxon>
        <taxon>Mobilicoccus</taxon>
    </lineage>
</organism>
<sequence length="420" mass="44681">MEPLVTPVMIVRDEEHYLPGALESLRAAGPVLAAPCVYDTGSVDTTREIAAAAGATVQQGYWDDDFARARNASIAMADTAWILWIDADELLVTDGALLRRAVELADAEGMDALVIEVDDVRNGSVVNTAPSMRLFRPAVAGFRNRIHESVHRIGGGKLQVGRLPCEAVRIEHLSYGATEKAEVRAERNLRIAELEVEARRAGSDLDLLCEALVNRGRSRALNGDDEGAEVDLREARSLGSTGSFALYAGELLADRYIEQERIAEATALLRDLRAEGADPSLLAWLTAQAFAKAGRPDAVVRCLAQVTPPHTALGEALSVAPVLQARMLAAAEVGETEVALGDAVELIARHGVYGFARLALLLWGDRPAEGLADRMAGASQAHLEQVAEEFSGLGEAGQVVAKRLSRCSAVEPVEGPSAGG</sequence>
<keyword evidence="3" id="KW-1185">Reference proteome</keyword>
<dbReference type="EMBL" id="BAFE01000043">
    <property type="protein sequence ID" value="GAB48126.1"/>
    <property type="molecule type" value="Genomic_DNA"/>
</dbReference>
<dbReference type="Pfam" id="PF00535">
    <property type="entry name" value="Glycos_transf_2"/>
    <property type="match status" value="1"/>
</dbReference>
<dbReference type="GO" id="GO:0016740">
    <property type="term" value="F:transferase activity"/>
    <property type="evidence" value="ECO:0007669"/>
    <property type="project" value="UniProtKB-KW"/>
</dbReference>
<accession>H5UQW8</accession>
<dbReference type="SUPFAM" id="SSF53448">
    <property type="entry name" value="Nucleotide-diphospho-sugar transferases"/>
    <property type="match status" value="1"/>
</dbReference>
<keyword evidence="2" id="KW-0808">Transferase</keyword>
<dbReference type="eggNOG" id="COG0463">
    <property type="taxonomic scope" value="Bacteria"/>
</dbReference>
<protein>
    <submittedName>
        <fullName evidence="2">Putative glycosyltransferase</fullName>
    </submittedName>
</protein>
<dbReference type="AlphaFoldDB" id="H5UQW8"/>
<dbReference type="InterPro" id="IPR001173">
    <property type="entry name" value="Glyco_trans_2-like"/>
</dbReference>
<gene>
    <name evidence="2" type="ORF">MOPEL_060_00430</name>
</gene>
<dbReference type="Proteomes" id="UP000004367">
    <property type="component" value="Unassembled WGS sequence"/>
</dbReference>
<evidence type="ECO:0000313" key="3">
    <source>
        <dbReference type="Proteomes" id="UP000004367"/>
    </source>
</evidence>
<proteinExistence type="predicted"/>
<dbReference type="PANTHER" id="PTHR43630:SF2">
    <property type="entry name" value="GLYCOSYLTRANSFERASE"/>
    <property type="match status" value="1"/>
</dbReference>
<dbReference type="PANTHER" id="PTHR43630">
    <property type="entry name" value="POLY-BETA-1,6-N-ACETYL-D-GLUCOSAMINE SYNTHASE"/>
    <property type="match status" value="1"/>
</dbReference>
<feature type="domain" description="Glycosyltransferase 2-like" evidence="1">
    <location>
        <begin position="8"/>
        <end position="154"/>
    </location>
</feature>
<evidence type="ECO:0000313" key="2">
    <source>
        <dbReference type="EMBL" id="GAB48126.1"/>
    </source>
</evidence>
<dbReference type="Gene3D" id="3.90.550.10">
    <property type="entry name" value="Spore Coat Polysaccharide Biosynthesis Protein SpsA, Chain A"/>
    <property type="match status" value="1"/>
</dbReference>
<dbReference type="OrthoDB" id="9815923at2"/>
<evidence type="ECO:0000259" key="1">
    <source>
        <dbReference type="Pfam" id="PF00535"/>
    </source>
</evidence>
<comment type="caution">
    <text evidence="2">The sequence shown here is derived from an EMBL/GenBank/DDBJ whole genome shotgun (WGS) entry which is preliminary data.</text>
</comment>
<dbReference type="RefSeq" id="WP_009482024.1">
    <property type="nucleotide sequence ID" value="NZ_BAFE01000043.1"/>
</dbReference>